<accession>A0ABU3EGX3</accession>
<name>A0ABU3EGX3_9RHOB</name>
<dbReference type="EMBL" id="JAVRQI010000013">
    <property type="protein sequence ID" value="MDT1063499.1"/>
    <property type="molecule type" value="Genomic_DNA"/>
</dbReference>
<evidence type="ECO:0000313" key="1">
    <source>
        <dbReference type="EMBL" id="MDT1063499.1"/>
    </source>
</evidence>
<keyword evidence="2" id="KW-1185">Reference proteome</keyword>
<proteinExistence type="predicted"/>
<organism evidence="1 2">
    <name type="scientific">Paracoccus broussonetiae</name>
    <dbReference type="NCBI Taxonomy" id="3075834"/>
    <lineage>
        <taxon>Bacteria</taxon>
        <taxon>Pseudomonadati</taxon>
        <taxon>Pseudomonadota</taxon>
        <taxon>Alphaproteobacteria</taxon>
        <taxon>Rhodobacterales</taxon>
        <taxon>Paracoccaceae</taxon>
        <taxon>Paracoccus</taxon>
    </lineage>
</organism>
<reference evidence="2" key="1">
    <citation type="submission" date="2023-07" db="EMBL/GenBank/DDBJ databases">
        <title>Characterization of two Paracoccaceae strains isolated from Phycosphere and proposal of Xinfangfangia lacusdiani sp. nov.</title>
        <authorList>
            <person name="Deng Y."/>
            <person name="Zhang Y.Q."/>
        </authorList>
    </citation>
    <scope>NUCLEOTIDE SEQUENCE [LARGE SCALE GENOMIC DNA]</scope>
    <source>
        <strain evidence="2">CPCC 101403</strain>
    </source>
</reference>
<evidence type="ECO:0000313" key="2">
    <source>
        <dbReference type="Proteomes" id="UP001251085"/>
    </source>
</evidence>
<protein>
    <submittedName>
        <fullName evidence="1">Uncharacterized protein</fullName>
    </submittedName>
</protein>
<dbReference type="Proteomes" id="UP001251085">
    <property type="component" value="Unassembled WGS sequence"/>
</dbReference>
<gene>
    <name evidence="1" type="ORF">RM190_16615</name>
</gene>
<comment type="caution">
    <text evidence="1">The sequence shown here is derived from an EMBL/GenBank/DDBJ whole genome shotgun (WGS) entry which is preliminary data.</text>
</comment>
<dbReference type="RefSeq" id="WP_311760588.1">
    <property type="nucleotide sequence ID" value="NZ_JAVRQI010000013.1"/>
</dbReference>
<sequence>MDRNAIISDMPALPLPGPGGLVRQGLLPSTRHALPLAGALLLTLSAGCGRGPTEDMLPGGVPARTNLHQATGLPPQAVRTVNRNDAGWRLIYHPGNAPANAEQQAARALCGLESRAVAQIVRLPLDAPLDDPGAAKIDIICA</sequence>